<dbReference type="PANTHER" id="PTHR42941">
    <property type="entry name" value="SLL1037 PROTEIN"/>
    <property type="match status" value="1"/>
</dbReference>
<dbReference type="RefSeq" id="WP_074199994.1">
    <property type="nucleotide sequence ID" value="NZ_FSQZ01000001.1"/>
</dbReference>
<feature type="signal peptide" evidence="1">
    <location>
        <begin position="1"/>
        <end position="24"/>
    </location>
</feature>
<feature type="chain" id="PRO_5045817119" description="TRAP transporter solute receptor, TAXI family" evidence="1">
    <location>
        <begin position="25"/>
        <end position="336"/>
    </location>
</feature>
<evidence type="ECO:0000256" key="1">
    <source>
        <dbReference type="SAM" id="SignalP"/>
    </source>
</evidence>
<proteinExistence type="predicted"/>
<dbReference type="Pfam" id="PF16868">
    <property type="entry name" value="NMT1_3"/>
    <property type="match status" value="1"/>
</dbReference>
<accession>A0ABY1JF75</accession>
<evidence type="ECO:0008006" key="4">
    <source>
        <dbReference type="Google" id="ProtNLM"/>
    </source>
</evidence>
<comment type="caution">
    <text evidence="2">The sequence shown here is derived from an EMBL/GenBank/DDBJ whole genome shotgun (WGS) entry which is preliminary data.</text>
</comment>
<dbReference type="Proteomes" id="UP000185093">
    <property type="component" value="Unassembled WGS sequence"/>
</dbReference>
<evidence type="ECO:0000313" key="3">
    <source>
        <dbReference type="Proteomes" id="UP000185093"/>
    </source>
</evidence>
<name>A0ABY1JF75_9BACT</name>
<protein>
    <recommendedName>
        <fullName evidence="4">TRAP transporter solute receptor, TAXI family</fullName>
    </recommendedName>
</protein>
<sequence length="336" mass="37183">MKKKGYWLVFLVLTLCLLTSPAMAQKHYLNMGSTSSTSGVYAWCVATANVINKSQNDIQVTVIESGAALDNLRKIKAGVFDFALCVDLPSAFQMVRGMDTFQKEKWEDVRWLFTRNITADRLYVRKDSGVTTFKELKGKKFCPGIPGSASADYIFKFNDLLKADIKLMPAAIGDAVDAMKNGAIIGLSKTSPLDSLDAAMIEVNLTLPITVIGYSEDDVAKIRERYPYMIFLETPKGKIKQLPEVGPIMEECAIVGAVASARLPEELGYKIVKAYVENLEEVASAYPAIKGWDPVADFFKNVPPGGEIYAHAGLIRYAQERGIEVPERFIPPEYKK</sequence>
<reference evidence="2 3" key="1">
    <citation type="submission" date="2016-11" db="EMBL/GenBank/DDBJ databases">
        <authorList>
            <person name="Varghese N."/>
            <person name="Submissions S."/>
        </authorList>
    </citation>
    <scope>NUCLEOTIDE SEQUENCE [LARGE SCALE GENOMIC DNA]</scope>
    <source>
        <strain evidence="2 3">DSM 20664</strain>
    </source>
</reference>
<organism evidence="2 3">
    <name type="scientific">Acetomicrobium flavidum</name>
    <dbReference type="NCBI Taxonomy" id="49896"/>
    <lineage>
        <taxon>Bacteria</taxon>
        <taxon>Thermotogati</taxon>
        <taxon>Synergistota</taxon>
        <taxon>Synergistia</taxon>
        <taxon>Synergistales</taxon>
        <taxon>Acetomicrobiaceae</taxon>
        <taxon>Acetomicrobium</taxon>
    </lineage>
</organism>
<dbReference type="InterPro" id="IPR011852">
    <property type="entry name" value="TRAP_TAXI"/>
</dbReference>
<gene>
    <name evidence="2" type="ORF">SAMN05444368_1842</name>
</gene>
<dbReference type="PANTHER" id="PTHR42941:SF1">
    <property type="entry name" value="SLL1037 PROTEIN"/>
    <property type="match status" value="1"/>
</dbReference>
<keyword evidence="1" id="KW-0732">Signal</keyword>
<dbReference type="NCBIfam" id="TIGR02122">
    <property type="entry name" value="TRAP_TAXI"/>
    <property type="match status" value="1"/>
</dbReference>
<keyword evidence="3" id="KW-1185">Reference proteome</keyword>
<dbReference type="EMBL" id="FSQZ01000001">
    <property type="protein sequence ID" value="SIN77419.1"/>
    <property type="molecule type" value="Genomic_DNA"/>
</dbReference>
<dbReference type="Gene3D" id="3.40.190.10">
    <property type="entry name" value="Periplasmic binding protein-like II"/>
    <property type="match status" value="2"/>
</dbReference>
<evidence type="ECO:0000313" key="2">
    <source>
        <dbReference type="EMBL" id="SIN77419.1"/>
    </source>
</evidence>
<dbReference type="SUPFAM" id="SSF53850">
    <property type="entry name" value="Periplasmic binding protein-like II"/>
    <property type="match status" value="1"/>
</dbReference>